<proteinExistence type="predicted"/>
<name>A0AAD5WFI1_PARTN</name>
<evidence type="ECO:0000313" key="1">
    <source>
        <dbReference type="EMBL" id="KAJ1368270.1"/>
    </source>
</evidence>
<organism evidence="1 2">
    <name type="scientific">Parelaphostrongylus tenuis</name>
    <name type="common">Meningeal worm</name>
    <dbReference type="NCBI Taxonomy" id="148309"/>
    <lineage>
        <taxon>Eukaryota</taxon>
        <taxon>Metazoa</taxon>
        <taxon>Ecdysozoa</taxon>
        <taxon>Nematoda</taxon>
        <taxon>Chromadorea</taxon>
        <taxon>Rhabditida</taxon>
        <taxon>Rhabditina</taxon>
        <taxon>Rhabditomorpha</taxon>
        <taxon>Strongyloidea</taxon>
        <taxon>Metastrongylidae</taxon>
        <taxon>Parelaphostrongylus</taxon>
    </lineage>
</organism>
<sequence>MRPCMRLQQVTLAMIECTSGLHNYSHWFANISKIESRRRLSRGRRSSIKVVVDGSSPATIVAPLSDSILNNKAVDQETQLIQRRNNVLSYRAHLEFEKEEWDERYERQKLLLQLSSRLLCALDITLTNLYRNPRRKSWLEPRSELLAQKNWWEDLKNKLLRR</sequence>
<evidence type="ECO:0000313" key="2">
    <source>
        <dbReference type="Proteomes" id="UP001196413"/>
    </source>
</evidence>
<reference evidence="1" key="1">
    <citation type="submission" date="2021-06" db="EMBL/GenBank/DDBJ databases">
        <title>Parelaphostrongylus tenuis whole genome reference sequence.</title>
        <authorList>
            <person name="Garwood T.J."/>
            <person name="Larsen P.A."/>
            <person name="Fountain-Jones N.M."/>
            <person name="Garbe J.R."/>
            <person name="Macchietto M.G."/>
            <person name="Kania S.A."/>
            <person name="Gerhold R.W."/>
            <person name="Richards J.E."/>
            <person name="Wolf T.M."/>
        </authorList>
    </citation>
    <scope>NUCLEOTIDE SEQUENCE</scope>
    <source>
        <strain evidence="1">MNPRO001-30</strain>
        <tissue evidence="1">Meninges</tissue>
    </source>
</reference>
<protein>
    <submittedName>
        <fullName evidence="1">Uncharacterized protein</fullName>
    </submittedName>
</protein>
<dbReference type="EMBL" id="JAHQIW010006131">
    <property type="protein sequence ID" value="KAJ1368270.1"/>
    <property type="molecule type" value="Genomic_DNA"/>
</dbReference>
<keyword evidence="2" id="KW-1185">Reference proteome</keyword>
<comment type="caution">
    <text evidence="1">The sequence shown here is derived from an EMBL/GenBank/DDBJ whole genome shotgun (WGS) entry which is preliminary data.</text>
</comment>
<gene>
    <name evidence="1" type="ORF">KIN20_029366</name>
</gene>
<dbReference type="Proteomes" id="UP001196413">
    <property type="component" value="Unassembled WGS sequence"/>
</dbReference>
<dbReference type="AlphaFoldDB" id="A0AAD5WFI1"/>
<accession>A0AAD5WFI1</accession>